<dbReference type="Proteomes" id="UP001328107">
    <property type="component" value="Unassembled WGS sequence"/>
</dbReference>
<reference evidence="4" key="1">
    <citation type="submission" date="2022-10" db="EMBL/GenBank/DDBJ databases">
        <title>Genome assembly of Pristionchus species.</title>
        <authorList>
            <person name="Yoshida K."/>
            <person name="Sommer R.J."/>
        </authorList>
    </citation>
    <scope>NUCLEOTIDE SEQUENCE [LARGE SCALE GENOMIC DNA]</scope>
    <source>
        <strain evidence="4">RS5460</strain>
    </source>
</reference>
<keyword evidence="1" id="KW-1133">Transmembrane helix</keyword>
<evidence type="ECO:0000256" key="2">
    <source>
        <dbReference type="SAM" id="SignalP"/>
    </source>
</evidence>
<evidence type="ECO:0000256" key="1">
    <source>
        <dbReference type="SAM" id="Phobius"/>
    </source>
</evidence>
<proteinExistence type="predicted"/>
<feature type="transmembrane region" description="Helical" evidence="1">
    <location>
        <begin position="95"/>
        <end position="113"/>
    </location>
</feature>
<gene>
    <name evidence="3" type="ORF">PMAYCL1PPCAC_29412</name>
</gene>
<organism evidence="3 4">
    <name type="scientific">Pristionchus mayeri</name>
    <dbReference type="NCBI Taxonomy" id="1317129"/>
    <lineage>
        <taxon>Eukaryota</taxon>
        <taxon>Metazoa</taxon>
        <taxon>Ecdysozoa</taxon>
        <taxon>Nematoda</taxon>
        <taxon>Chromadorea</taxon>
        <taxon>Rhabditida</taxon>
        <taxon>Rhabditina</taxon>
        <taxon>Diplogasteromorpha</taxon>
        <taxon>Diplogasteroidea</taxon>
        <taxon>Neodiplogasteridae</taxon>
        <taxon>Pristionchus</taxon>
    </lineage>
</organism>
<comment type="caution">
    <text evidence="3">The sequence shown here is derived from an EMBL/GenBank/DDBJ whole genome shotgun (WGS) entry which is preliminary data.</text>
</comment>
<accession>A0AAN5IAU3</accession>
<evidence type="ECO:0000313" key="4">
    <source>
        <dbReference type="Proteomes" id="UP001328107"/>
    </source>
</evidence>
<dbReference type="EMBL" id="BTRK01000006">
    <property type="protein sequence ID" value="GMR59217.1"/>
    <property type="molecule type" value="Genomic_DNA"/>
</dbReference>
<keyword evidence="1" id="KW-0812">Transmembrane</keyword>
<name>A0AAN5IAU3_9BILA</name>
<protein>
    <submittedName>
        <fullName evidence="3">Uncharacterized protein</fullName>
    </submittedName>
</protein>
<feature type="signal peptide" evidence="2">
    <location>
        <begin position="1"/>
        <end position="24"/>
    </location>
</feature>
<keyword evidence="4" id="KW-1185">Reference proteome</keyword>
<evidence type="ECO:0000313" key="3">
    <source>
        <dbReference type="EMBL" id="GMR59217.1"/>
    </source>
</evidence>
<keyword evidence="2" id="KW-0732">Signal</keyword>
<feature type="chain" id="PRO_5043017725" evidence="2">
    <location>
        <begin position="25"/>
        <end position="114"/>
    </location>
</feature>
<sequence>MGGFSLLSLSALFLLSLHLHLSIASTTAKQRACFIIASNREYSLSSRVSRSTPRWKKSACVALQGQIHNFQAECPCCPSPSIEFRNDRKISKVDLVAFILLLFIVDMFIFSFTF</sequence>
<dbReference type="AlphaFoldDB" id="A0AAN5IAU3"/>
<keyword evidence="1" id="KW-0472">Membrane</keyword>